<evidence type="ECO:0000256" key="2">
    <source>
        <dbReference type="ARBA" id="ARBA00023015"/>
    </source>
</evidence>
<feature type="domain" description="HTH lysR-type" evidence="5">
    <location>
        <begin position="3"/>
        <end position="60"/>
    </location>
</feature>
<evidence type="ECO:0000313" key="6">
    <source>
        <dbReference type="EMBL" id="NUW40611.1"/>
    </source>
</evidence>
<comment type="similarity">
    <text evidence="1">Belongs to the LysR transcriptional regulatory family.</text>
</comment>
<gene>
    <name evidence="6" type="ORF">HT134_10730</name>
</gene>
<reference evidence="6 7" key="1">
    <citation type="submission" date="2020-06" db="EMBL/GenBank/DDBJ databases">
        <authorList>
            <person name="Chanama M."/>
        </authorList>
    </citation>
    <scope>NUCLEOTIDE SEQUENCE [LARGE SCALE GENOMIC DNA]</scope>
    <source>
        <strain evidence="6 7">TBRC6557</strain>
    </source>
</reference>
<sequence>MSVSLDLLRTFLAVYRTGSITAAAQTLRLSQPAVTAQVKSLEAALERPLFDRMPRGVTPTAAADELARRVAASLDTLDAVVGARLPVGRAVHLGGPAEFLSEQVVPMLAPLVRDGLRVRLTFGLSDDLLADLAAGRLDLVVSTIRPRHRGIQAEPVYDEEFVLVAAAAAAGRWPDELPLIAYAEDLPIVRRYWRTVFGRRPSADARMVIPDLRGVLNAVLAGMGCSVLPSYLCRAHLASGALVALAEPEVPPINTGYLAVRSGGLSAEPVARVHAHLLAAIRAVPSF</sequence>
<dbReference type="GO" id="GO:0000976">
    <property type="term" value="F:transcription cis-regulatory region binding"/>
    <property type="evidence" value="ECO:0007669"/>
    <property type="project" value="TreeGrafter"/>
</dbReference>
<dbReference type="AlphaFoldDB" id="A0A7Y6IMC9"/>
<keyword evidence="7" id="KW-1185">Reference proteome</keyword>
<dbReference type="Gene3D" id="3.40.190.290">
    <property type="match status" value="1"/>
</dbReference>
<evidence type="ECO:0000259" key="5">
    <source>
        <dbReference type="PROSITE" id="PS50931"/>
    </source>
</evidence>
<name>A0A7Y6IMC9_9ACTN</name>
<dbReference type="CDD" id="cd05466">
    <property type="entry name" value="PBP2_LTTR_substrate"/>
    <property type="match status" value="1"/>
</dbReference>
<evidence type="ECO:0000256" key="1">
    <source>
        <dbReference type="ARBA" id="ARBA00009437"/>
    </source>
</evidence>
<dbReference type="Gene3D" id="1.10.10.10">
    <property type="entry name" value="Winged helix-like DNA-binding domain superfamily/Winged helix DNA-binding domain"/>
    <property type="match status" value="1"/>
</dbReference>
<dbReference type="PROSITE" id="PS50931">
    <property type="entry name" value="HTH_LYSR"/>
    <property type="match status" value="1"/>
</dbReference>
<dbReference type="PRINTS" id="PR00039">
    <property type="entry name" value="HTHLYSR"/>
</dbReference>
<dbReference type="GO" id="GO:0003700">
    <property type="term" value="F:DNA-binding transcription factor activity"/>
    <property type="evidence" value="ECO:0007669"/>
    <property type="project" value="InterPro"/>
</dbReference>
<dbReference type="RefSeq" id="WP_175599963.1">
    <property type="nucleotide sequence ID" value="NZ_JABWGO010000001.1"/>
</dbReference>
<dbReference type="Pfam" id="PF00126">
    <property type="entry name" value="HTH_1"/>
    <property type="match status" value="1"/>
</dbReference>
<evidence type="ECO:0000313" key="7">
    <source>
        <dbReference type="Proteomes" id="UP000546126"/>
    </source>
</evidence>
<dbReference type="InterPro" id="IPR000847">
    <property type="entry name" value="LysR_HTH_N"/>
</dbReference>
<dbReference type="Proteomes" id="UP000546126">
    <property type="component" value="Unassembled WGS sequence"/>
</dbReference>
<organism evidence="6 7">
    <name type="scientific">Nonomuraea rhodomycinica</name>
    <dbReference type="NCBI Taxonomy" id="1712872"/>
    <lineage>
        <taxon>Bacteria</taxon>
        <taxon>Bacillati</taxon>
        <taxon>Actinomycetota</taxon>
        <taxon>Actinomycetes</taxon>
        <taxon>Streptosporangiales</taxon>
        <taxon>Streptosporangiaceae</taxon>
        <taxon>Nonomuraea</taxon>
    </lineage>
</organism>
<dbReference type="EMBL" id="JABWGO010000001">
    <property type="protein sequence ID" value="NUW40611.1"/>
    <property type="molecule type" value="Genomic_DNA"/>
</dbReference>
<dbReference type="PANTHER" id="PTHR30126:SF39">
    <property type="entry name" value="HTH-TYPE TRANSCRIPTIONAL REGULATOR CYSL"/>
    <property type="match status" value="1"/>
</dbReference>
<proteinExistence type="inferred from homology"/>
<dbReference type="SUPFAM" id="SSF46785">
    <property type="entry name" value="Winged helix' DNA-binding domain"/>
    <property type="match status" value="1"/>
</dbReference>
<accession>A0A7Y6IMC9</accession>
<dbReference type="InterPro" id="IPR036390">
    <property type="entry name" value="WH_DNA-bd_sf"/>
</dbReference>
<protein>
    <submittedName>
        <fullName evidence="6">LysR family transcriptional regulator</fullName>
    </submittedName>
</protein>
<dbReference type="PANTHER" id="PTHR30126">
    <property type="entry name" value="HTH-TYPE TRANSCRIPTIONAL REGULATOR"/>
    <property type="match status" value="1"/>
</dbReference>
<evidence type="ECO:0000256" key="3">
    <source>
        <dbReference type="ARBA" id="ARBA00023125"/>
    </source>
</evidence>
<dbReference type="InterPro" id="IPR005119">
    <property type="entry name" value="LysR_subst-bd"/>
</dbReference>
<keyword evidence="2" id="KW-0805">Transcription regulation</keyword>
<dbReference type="SUPFAM" id="SSF53850">
    <property type="entry name" value="Periplasmic binding protein-like II"/>
    <property type="match status" value="1"/>
</dbReference>
<dbReference type="Pfam" id="PF03466">
    <property type="entry name" value="LysR_substrate"/>
    <property type="match status" value="1"/>
</dbReference>
<evidence type="ECO:0000256" key="4">
    <source>
        <dbReference type="ARBA" id="ARBA00023163"/>
    </source>
</evidence>
<dbReference type="InterPro" id="IPR036388">
    <property type="entry name" value="WH-like_DNA-bd_sf"/>
</dbReference>
<keyword evidence="3" id="KW-0238">DNA-binding</keyword>
<comment type="caution">
    <text evidence="6">The sequence shown here is derived from an EMBL/GenBank/DDBJ whole genome shotgun (WGS) entry which is preliminary data.</text>
</comment>
<keyword evidence="4" id="KW-0804">Transcription</keyword>